<dbReference type="GO" id="GO:0051539">
    <property type="term" value="F:4 iron, 4 sulfur cluster binding"/>
    <property type="evidence" value="ECO:0007669"/>
    <property type="project" value="UniProtKB-KW"/>
</dbReference>
<dbReference type="InterPro" id="IPR039650">
    <property type="entry name" value="HdrA-like"/>
</dbReference>
<sequence>GLNPYLFEMINVRDQCSWVHSDVPEIATQKAKDLIRMGIAKARNLQPLHKKTIPINQSVLVIGGGVAGMRAALDLEAQGFKVYLIEKEGRLGGVLNNLTRVYPADLQAVELARTMVEKIKGSRVEVMASTEINSIPGFVGNFDVSTTSGNFRVGTIIVATGADLYKPDGEFGYGRFENVITNQELENILHDTKGKIQIKGESPDTVAFVQCAGSRDPEKNAACSRFCCPTTIKQAIRLRESGINVTVLHRDMRTVGAKAEEHYRRARALGVKFIRYTPERLPLVSGNGNRAENVELLELALNRQLEIPADYVVLAAGMVPNKASTDKIHEILKVPLGADGFFMERHAKLGPVETTTEGVFLAGCVSGPKDIADSIAQGSAAAAKVASFIARDTVSLEPTTCVVEPALCRACGRCVEICEYHAPSLVESIPGLMVAEINQALCKGCGTCASWCPTGAISAQHFTDGQINSMLEALFAGEV</sequence>
<dbReference type="PROSITE" id="PS00198">
    <property type="entry name" value="4FE4S_FER_1"/>
    <property type="match status" value="1"/>
</dbReference>
<feature type="domain" description="4Fe-4S ferredoxin-type" evidence="9">
    <location>
        <begin position="433"/>
        <end position="462"/>
    </location>
</feature>
<dbReference type="SUPFAM" id="SSF51905">
    <property type="entry name" value="FAD/NAD(P)-binding domain"/>
    <property type="match status" value="1"/>
</dbReference>
<keyword evidence="7" id="KW-0408">Iron</keyword>
<evidence type="ECO:0000256" key="5">
    <source>
        <dbReference type="ARBA" id="ARBA00022827"/>
    </source>
</evidence>
<evidence type="ECO:0000256" key="7">
    <source>
        <dbReference type="ARBA" id="ARBA00023004"/>
    </source>
</evidence>
<dbReference type="EMBL" id="BARS01003043">
    <property type="protein sequence ID" value="GAF76684.1"/>
    <property type="molecule type" value="Genomic_DNA"/>
</dbReference>
<keyword evidence="6" id="KW-0560">Oxidoreductase</keyword>
<dbReference type="InterPro" id="IPR017896">
    <property type="entry name" value="4Fe4S_Fe-S-bd"/>
</dbReference>
<dbReference type="Pfam" id="PF12838">
    <property type="entry name" value="Fer4_7"/>
    <property type="match status" value="1"/>
</dbReference>
<evidence type="ECO:0000313" key="10">
    <source>
        <dbReference type="EMBL" id="GAF76684.1"/>
    </source>
</evidence>
<keyword evidence="4" id="KW-0479">Metal-binding</keyword>
<gene>
    <name evidence="10" type="ORF">S01H1_05857</name>
</gene>
<dbReference type="AlphaFoldDB" id="X0S6P8"/>
<evidence type="ECO:0000256" key="2">
    <source>
        <dbReference type="ARBA" id="ARBA00006561"/>
    </source>
</evidence>
<dbReference type="InterPro" id="IPR023753">
    <property type="entry name" value="FAD/NAD-binding_dom"/>
</dbReference>
<keyword evidence="5" id="KW-0274">FAD</keyword>
<accession>X0S6P8</accession>
<dbReference type="Gene3D" id="3.30.70.20">
    <property type="match status" value="1"/>
</dbReference>
<protein>
    <recommendedName>
        <fullName evidence="9">4Fe-4S ferredoxin-type domain-containing protein</fullName>
    </recommendedName>
</protein>
<comment type="similarity">
    <text evidence="2">Belongs to the HdrA family.</text>
</comment>
<dbReference type="PANTHER" id="PTHR43498:SF1">
    <property type="entry name" value="COB--COM HETERODISULFIDE REDUCTASE IRON-SULFUR SUBUNIT A"/>
    <property type="match status" value="1"/>
</dbReference>
<feature type="non-terminal residue" evidence="10">
    <location>
        <position position="1"/>
    </location>
</feature>
<evidence type="ECO:0000256" key="3">
    <source>
        <dbReference type="ARBA" id="ARBA00022485"/>
    </source>
</evidence>
<keyword evidence="5" id="KW-0285">Flavoprotein</keyword>
<feature type="domain" description="4Fe-4S ferredoxin-type" evidence="9">
    <location>
        <begin position="399"/>
        <end position="428"/>
    </location>
</feature>
<dbReference type="PRINTS" id="PR00469">
    <property type="entry name" value="PNDRDTASEII"/>
</dbReference>
<comment type="caution">
    <text evidence="10">The sequence shown here is derived from an EMBL/GenBank/DDBJ whole genome shotgun (WGS) entry which is preliminary data.</text>
</comment>
<proteinExistence type="inferred from homology"/>
<dbReference type="InterPro" id="IPR036188">
    <property type="entry name" value="FAD/NAD-bd_sf"/>
</dbReference>
<evidence type="ECO:0000259" key="9">
    <source>
        <dbReference type="PROSITE" id="PS51379"/>
    </source>
</evidence>
<evidence type="ECO:0000256" key="4">
    <source>
        <dbReference type="ARBA" id="ARBA00022723"/>
    </source>
</evidence>
<evidence type="ECO:0000256" key="1">
    <source>
        <dbReference type="ARBA" id="ARBA00001974"/>
    </source>
</evidence>
<dbReference type="Pfam" id="PF07992">
    <property type="entry name" value="Pyr_redox_2"/>
    <property type="match status" value="1"/>
</dbReference>
<dbReference type="SUPFAM" id="SSF54862">
    <property type="entry name" value="4Fe-4S ferredoxins"/>
    <property type="match status" value="1"/>
</dbReference>
<dbReference type="PANTHER" id="PTHR43498">
    <property type="entry name" value="FERREDOXIN:COB-COM HETERODISULFIDE REDUCTASE SUBUNIT A"/>
    <property type="match status" value="1"/>
</dbReference>
<keyword evidence="3" id="KW-0004">4Fe-4S</keyword>
<reference evidence="10" key="1">
    <citation type="journal article" date="2014" name="Front. Microbiol.">
        <title>High frequency of phylogenetically diverse reductive dehalogenase-homologous genes in deep subseafloor sedimentary metagenomes.</title>
        <authorList>
            <person name="Kawai M."/>
            <person name="Futagami T."/>
            <person name="Toyoda A."/>
            <person name="Takaki Y."/>
            <person name="Nishi S."/>
            <person name="Hori S."/>
            <person name="Arai W."/>
            <person name="Tsubouchi T."/>
            <person name="Morono Y."/>
            <person name="Uchiyama I."/>
            <person name="Ito T."/>
            <person name="Fujiyama A."/>
            <person name="Inagaki F."/>
            <person name="Takami H."/>
        </authorList>
    </citation>
    <scope>NUCLEOTIDE SEQUENCE</scope>
    <source>
        <strain evidence="10">Expedition CK06-06</strain>
    </source>
</reference>
<dbReference type="PRINTS" id="PR00368">
    <property type="entry name" value="FADPNR"/>
</dbReference>
<evidence type="ECO:0000256" key="6">
    <source>
        <dbReference type="ARBA" id="ARBA00023002"/>
    </source>
</evidence>
<dbReference type="PROSITE" id="PS51379">
    <property type="entry name" value="4FE4S_FER_2"/>
    <property type="match status" value="2"/>
</dbReference>
<dbReference type="Gene3D" id="3.50.50.60">
    <property type="entry name" value="FAD/NAD(P)-binding domain"/>
    <property type="match status" value="3"/>
</dbReference>
<organism evidence="10">
    <name type="scientific">marine sediment metagenome</name>
    <dbReference type="NCBI Taxonomy" id="412755"/>
    <lineage>
        <taxon>unclassified sequences</taxon>
        <taxon>metagenomes</taxon>
        <taxon>ecological metagenomes</taxon>
    </lineage>
</organism>
<dbReference type="GO" id="GO:0016491">
    <property type="term" value="F:oxidoreductase activity"/>
    <property type="evidence" value="ECO:0007669"/>
    <property type="project" value="UniProtKB-KW"/>
</dbReference>
<evidence type="ECO:0000256" key="8">
    <source>
        <dbReference type="ARBA" id="ARBA00023014"/>
    </source>
</evidence>
<dbReference type="InterPro" id="IPR017900">
    <property type="entry name" value="4Fe4S_Fe_S_CS"/>
</dbReference>
<name>X0S6P8_9ZZZZ</name>
<comment type="cofactor">
    <cofactor evidence="1">
        <name>FAD</name>
        <dbReference type="ChEBI" id="CHEBI:57692"/>
    </cofactor>
</comment>
<dbReference type="GO" id="GO:0046872">
    <property type="term" value="F:metal ion binding"/>
    <property type="evidence" value="ECO:0007669"/>
    <property type="project" value="UniProtKB-KW"/>
</dbReference>
<keyword evidence="8" id="KW-0411">Iron-sulfur</keyword>